<reference evidence="2 3" key="1">
    <citation type="journal article" date="2017" name="Int. J. Parasitol.">
        <title>The genome of the protozoan parasite Cystoisospora suis and a reverse vaccinology approach to identify vaccine candidates.</title>
        <authorList>
            <person name="Palmieri N."/>
            <person name="Shrestha A."/>
            <person name="Ruttkowski B."/>
            <person name="Beck T."/>
            <person name="Vogl C."/>
            <person name="Tomley F."/>
            <person name="Blake D.P."/>
            <person name="Joachim A."/>
        </authorList>
    </citation>
    <scope>NUCLEOTIDE SEQUENCE [LARGE SCALE GENOMIC DNA]</scope>
    <source>
        <strain evidence="2 3">Wien I</strain>
    </source>
</reference>
<feature type="transmembrane region" description="Helical" evidence="1">
    <location>
        <begin position="20"/>
        <end position="39"/>
    </location>
</feature>
<comment type="caution">
    <text evidence="2">The sequence shown here is derived from an EMBL/GenBank/DDBJ whole genome shotgun (WGS) entry which is preliminary data.</text>
</comment>
<organism evidence="2 3">
    <name type="scientific">Cystoisospora suis</name>
    <dbReference type="NCBI Taxonomy" id="483139"/>
    <lineage>
        <taxon>Eukaryota</taxon>
        <taxon>Sar</taxon>
        <taxon>Alveolata</taxon>
        <taxon>Apicomplexa</taxon>
        <taxon>Conoidasida</taxon>
        <taxon>Coccidia</taxon>
        <taxon>Eucoccidiorida</taxon>
        <taxon>Eimeriorina</taxon>
        <taxon>Sarcocystidae</taxon>
        <taxon>Cystoisospora</taxon>
    </lineage>
</organism>
<protein>
    <submittedName>
        <fullName evidence="2">Uncharacterized protein</fullName>
    </submittedName>
</protein>
<evidence type="ECO:0000313" key="3">
    <source>
        <dbReference type="Proteomes" id="UP000221165"/>
    </source>
</evidence>
<dbReference type="GeneID" id="94431641"/>
<dbReference type="EMBL" id="MIGC01004604">
    <property type="protein sequence ID" value="PHJ17881.1"/>
    <property type="molecule type" value="Genomic_DNA"/>
</dbReference>
<evidence type="ECO:0000256" key="1">
    <source>
        <dbReference type="SAM" id="Phobius"/>
    </source>
</evidence>
<dbReference type="AlphaFoldDB" id="A0A2C6JPH2"/>
<name>A0A2C6JPH2_9APIC</name>
<dbReference type="RefSeq" id="XP_067919595.1">
    <property type="nucleotide sequence ID" value="XM_068068430.1"/>
</dbReference>
<keyword evidence="1" id="KW-1133">Transmembrane helix</keyword>
<keyword evidence="3" id="KW-1185">Reference proteome</keyword>
<sequence>MHARGGANLWRMLAFPRSSILCFASTLEVISVSTLHGIFAPCLVTPFRSPGRE</sequence>
<accession>A0A2C6JPH2</accession>
<dbReference type="VEuPathDB" id="ToxoDB:CSUI_008296"/>
<keyword evidence="1" id="KW-0812">Transmembrane</keyword>
<keyword evidence="1" id="KW-0472">Membrane</keyword>
<evidence type="ECO:0000313" key="2">
    <source>
        <dbReference type="EMBL" id="PHJ17881.1"/>
    </source>
</evidence>
<proteinExistence type="predicted"/>
<gene>
    <name evidence="2" type="ORF">CSUI_008296</name>
</gene>
<dbReference type="Proteomes" id="UP000221165">
    <property type="component" value="Unassembled WGS sequence"/>
</dbReference>